<dbReference type="InterPro" id="IPR000109">
    <property type="entry name" value="POT_fam"/>
</dbReference>
<evidence type="ECO:0000256" key="7">
    <source>
        <dbReference type="SAM" id="Phobius"/>
    </source>
</evidence>
<proteinExistence type="inferred from homology"/>
<dbReference type="GO" id="GO:0022857">
    <property type="term" value="F:transmembrane transporter activity"/>
    <property type="evidence" value="ECO:0007669"/>
    <property type="project" value="InterPro"/>
</dbReference>
<dbReference type="AlphaFoldDB" id="A0A9W7MUA0"/>
<evidence type="ECO:0000256" key="2">
    <source>
        <dbReference type="ARBA" id="ARBA00005982"/>
    </source>
</evidence>
<dbReference type="InterPro" id="IPR036259">
    <property type="entry name" value="MFS_trans_sf"/>
</dbReference>
<comment type="similarity">
    <text evidence="2">Belongs to the major facilitator superfamily. Proton-dependent oligopeptide transporter (POT/PTR) (TC 2.A.17) family.</text>
</comment>
<feature type="transmembrane region" description="Helical" evidence="7">
    <location>
        <begin position="505"/>
        <end position="524"/>
    </location>
</feature>
<organism evidence="8 9">
    <name type="scientific">Hibiscus trionum</name>
    <name type="common">Flower of an hour</name>
    <dbReference type="NCBI Taxonomy" id="183268"/>
    <lineage>
        <taxon>Eukaryota</taxon>
        <taxon>Viridiplantae</taxon>
        <taxon>Streptophyta</taxon>
        <taxon>Embryophyta</taxon>
        <taxon>Tracheophyta</taxon>
        <taxon>Spermatophyta</taxon>
        <taxon>Magnoliopsida</taxon>
        <taxon>eudicotyledons</taxon>
        <taxon>Gunneridae</taxon>
        <taxon>Pentapetalae</taxon>
        <taxon>rosids</taxon>
        <taxon>malvids</taxon>
        <taxon>Malvales</taxon>
        <taxon>Malvaceae</taxon>
        <taxon>Malvoideae</taxon>
        <taxon>Hibiscus</taxon>
    </lineage>
</organism>
<keyword evidence="5 7" id="KW-0472">Membrane</keyword>
<feature type="transmembrane region" description="Helical" evidence="7">
    <location>
        <begin position="419"/>
        <end position="440"/>
    </location>
</feature>
<feature type="transmembrane region" description="Helical" evidence="7">
    <location>
        <begin position="544"/>
        <end position="566"/>
    </location>
</feature>
<feature type="transmembrane region" description="Helical" evidence="7">
    <location>
        <begin position="218"/>
        <end position="243"/>
    </location>
</feature>
<dbReference type="OrthoDB" id="8904098at2759"/>
<comment type="caution">
    <text evidence="8">The sequence shown here is derived from an EMBL/GenBank/DDBJ whole genome shotgun (WGS) entry which is preliminary data.</text>
</comment>
<sequence>MENHSIATATLENKDSFGDDQRSKTLVDNNKGGIKTMPFVIVNDMCEKLAMVGFTKNMVNYLTIQLHMPLTKAANTVTNFNGTSSLTPLLGAFIADSYAGKFWTITVATTIYLMGMIVLTLSAAMPKLRPPPCEGNQVCQEANGSQTAVLYLALMLAALGSGGIRPCVAAFGAEQLVEEDPRHPKKTWVFFNWYYFAVTAAALIAATLLVYIQDHVGWSLGLGIPTIAMAFSIVVFLIGYPLYRNMDPAGSPYTRVFQVCIAAFRKRKIPSISDPKLLYVNEELDASISTDGMLHNTKQFKFLDKAAIVTEEDGVKPSEKPNFWRLSTVHRVEELKCIVRMLPIWAAGIIFSASDAQQNTFSLQQANTMNKHLTKSFEIPSASMSVFSILSMLTMIALYDRVLVHVARRFTGIDRGITFLQRMGIGFFLQILATLVAGIVEVKRKQAASANGLIDSPKSQIPISVFWLAPQYSLHGIAEAFLAIGHLEFFYNQAPESMRSTATSLFWASISAGNYTSTLLVTVVHKYTDWLPNRNLNKGKLEYFYWMITGFQVLNFVYYLICAKFYTFKALQSNKIEYNEGVELSSQV</sequence>
<comment type="subcellular location">
    <subcellularLocation>
        <location evidence="1">Membrane</location>
        <topology evidence="1">Multi-pass membrane protein</topology>
    </subcellularLocation>
</comment>
<evidence type="ECO:0000256" key="1">
    <source>
        <dbReference type="ARBA" id="ARBA00004141"/>
    </source>
</evidence>
<feature type="region of interest" description="Disordered" evidence="6">
    <location>
        <begin position="1"/>
        <end position="24"/>
    </location>
</feature>
<gene>
    <name evidence="8" type="ORF">HRI_005015900</name>
</gene>
<dbReference type="Proteomes" id="UP001165190">
    <property type="component" value="Unassembled WGS sequence"/>
</dbReference>
<feature type="transmembrane region" description="Helical" evidence="7">
    <location>
        <begin position="193"/>
        <end position="212"/>
    </location>
</feature>
<reference evidence="8" key="1">
    <citation type="submission" date="2023-05" db="EMBL/GenBank/DDBJ databases">
        <title>Genome and transcriptome analyses reveal genes involved in the formation of fine ridges on petal epidermal cells in Hibiscus trionum.</title>
        <authorList>
            <person name="Koshimizu S."/>
            <person name="Masuda S."/>
            <person name="Ishii T."/>
            <person name="Shirasu K."/>
            <person name="Hoshino A."/>
            <person name="Arita M."/>
        </authorList>
    </citation>
    <scope>NUCLEOTIDE SEQUENCE</scope>
    <source>
        <strain evidence="8">Hamamatsu line</strain>
    </source>
</reference>
<dbReference type="EMBL" id="BSYR01000065">
    <property type="protein sequence ID" value="GMJ13467.1"/>
    <property type="molecule type" value="Genomic_DNA"/>
</dbReference>
<evidence type="ECO:0000256" key="4">
    <source>
        <dbReference type="ARBA" id="ARBA00022989"/>
    </source>
</evidence>
<feature type="transmembrane region" description="Helical" evidence="7">
    <location>
        <begin position="148"/>
        <end position="172"/>
    </location>
</feature>
<keyword evidence="4 7" id="KW-1133">Transmembrane helix</keyword>
<evidence type="ECO:0000256" key="3">
    <source>
        <dbReference type="ARBA" id="ARBA00022692"/>
    </source>
</evidence>
<dbReference type="Gene3D" id="1.20.1250.20">
    <property type="entry name" value="MFS general substrate transporter like domains"/>
    <property type="match status" value="1"/>
</dbReference>
<evidence type="ECO:0000313" key="8">
    <source>
        <dbReference type="EMBL" id="GMJ13467.1"/>
    </source>
</evidence>
<feature type="compositionally biased region" description="Basic and acidic residues" evidence="6">
    <location>
        <begin position="12"/>
        <end position="24"/>
    </location>
</feature>
<dbReference type="Pfam" id="PF00854">
    <property type="entry name" value="PTR2"/>
    <property type="match status" value="1"/>
</dbReference>
<dbReference type="SUPFAM" id="SSF103473">
    <property type="entry name" value="MFS general substrate transporter"/>
    <property type="match status" value="1"/>
</dbReference>
<protein>
    <submittedName>
        <fullName evidence="8">NRT1/ PTR family 3.1</fullName>
    </submittedName>
</protein>
<accession>A0A9W7MUA0</accession>
<evidence type="ECO:0000256" key="5">
    <source>
        <dbReference type="ARBA" id="ARBA00023136"/>
    </source>
</evidence>
<name>A0A9W7MUA0_HIBTR</name>
<dbReference type="GO" id="GO:0016020">
    <property type="term" value="C:membrane"/>
    <property type="evidence" value="ECO:0007669"/>
    <property type="project" value="UniProtKB-SubCell"/>
</dbReference>
<dbReference type="PANTHER" id="PTHR11654">
    <property type="entry name" value="OLIGOPEPTIDE TRANSPORTER-RELATED"/>
    <property type="match status" value="1"/>
</dbReference>
<evidence type="ECO:0000313" key="9">
    <source>
        <dbReference type="Proteomes" id="UP001165190"/>
    </source>
</evidence>
<evidence type="ECO:0000256" key="6">
    <source>
        <dbReference type="SAM" id="MobiDB-lite"/>
    </source>
</evidence>
<keyword evidence="3 7" id="KW-0812">Transmembrane</keyword>
<feature type="transmembrane region" description="Helical" evidence="7">
    <location>
        <begin position="102"/>
        <end position="125"/>
    </location>
</feature>
<feature type="compositionally biased region" description="Polar residues" evidence="6">
    <location>
        <begin position="1"/>
        <end position="11"/>
    </location>
</feature>
<keyword evidence="9" id="KW-1185">Reference proteome</keyword>
<feature type="transmembrane region" description="Helical" evidence="7">
    <location>
        <begin position="379"/>
        <end position="399"/>
    </location>
</feature>